<feature type="repeat" description="ANK" evidence="8">
    <location>
        <begin position="100"/>
        <end position="132"/>
    </location>
</feature>
<name>K0R8Z7_THAOC</name>
<dbReference type="GO" id="GO:0009507">
    <property type="term" value="C:chloroplast"/>
    <property type="evidence" value="ECO:0007669"/>
    <property type="project" value="UniProtKB-SubCell"/>
</dbReference>
<organism evidence="9 10">
    <name type="scientific">Thalassiosira oceanica</name>
    <name type="common">Marine diatom</name>
    <dbReference type="NCBI Taxonomy" id="159749"/>
    <lineage>
        <taxon>Eukaryota</taxon>
        <taxon>Sar</taxon>
        <taxon>Stramenopiles</taxon>
        <taxon>Ochrophyta</taxon>
        <taxon>Bacillariophyta</taxon>
        <taxon>Coscinodiscophyceae</taxon>
        <taxon>Thalassiosirophycidae</taxon>
        <taxon>Thalassiosirales</taxon>
        <taxon>Thalassiosiraceae</taxon>
        <taxon>Thalassiosira</taxon>
    </lineage>
</organism>
<keyword evidence="7" id="KW-0437">Light-harvesting polypeptide</keyword>
<protein>
    <submittedName>
        <fullName evidence="9">Uncharacterized protein</fullName>
    </submittedName>
</protein>
<evidence type="ECO:0000256" key="2">
    <source>
        <dbReference type="ARBA" id="ARBA00005933"/>
    </source>
</evidence>
<dbReference type="PANTHER" id="PTHR24198">
    <property type="entry name" value="ANKYRIN REPEAT AND PROTEIN KINASE DOMAIN-CONTAINING PROTEIN"/>
    <property type="match status" value="1"/>
</dbReference>
<dbReference type="SUPFAM" id="SSF103511">
    <property type="entry name" value="Chlorophyll a-b binding protein"/>
    <property type="match status" value="1"/>
</dbReference>
<evidence type="ECO:0000256" key="5">
    <source>
        <dbReference type="ARBA" id="ARBA00022737"/>
    </source>
</evidence>
<evidence type="ECO:0000256" key="3">
    <source>
        <dbReference type="ARBA" id="ARBA00022528"/>
    </source>
</evidence>
<dbReference type="EMBL" id="AGNL01044242">
    <property type="protein sequence ID" value="EJK50038.1"/>
    <property type="molecule type" value="Genomic_DNA"/>
</dbReference>
<evidence type="ECO:0000313" key="10">
    <source>
        <dbReference type="Proteomes" id="UP000266841"/>
    </source>
</evidence>
<keyword evidence="4" id="KW-0934">Plastid</keyword>
<keyword evidence="3" id="KW-0150">Chloroplast</keyword>
<comment type="caution">
    <text evidence="9">The sequence shown here is derived from an EMBL/GenBank/DDBJ whole genome shotgun (WGS) entry which is preliminary data.</text>
</comment>
<dbReference type="Proteomes" id="UP000266841">
    <property type="component" value="Unassembled WGS sequence"/>
</dbReference>
<dbReference type="OrthoDB" id="423598at2759"/>
<dbReference type="SMART" id="SM00248">
    <property type="entry name" value="ANK"/>
    <property type="match status" value="5"/>
</dbReference>
<feature type="repeat" description="ANK" evidence="8">
    <location>
        <begin position="173"/>
        <end position="195"/>
    </location>
</feature>
<evidence type="ECO:0000256" key="4">
    <source>
        <dbReference type="ARBA" id="ARBA00022640"/>
    </source>
</evidence>
<dbReference type="Pfam" id="PF12796">
    <property type="entry name" value="Ank_2"/>
    <property type="match status" value="1"/>
</dbReference>
<evidence type="ECO:0000256" key="8">
    <source>
        <dbReference type="PROSITE-ProRule" id="PRU00023"/>
    </source>
</evidence>
<dbReference type="Pfam" id="PF00023">
    <property type="entry name" value="Ank"/>
    <property type="match status" value="1"/>
</dbReference>
<comment type="subcellular location">
    <subcellularLocation>
        <location evidence="1">Plastid</location>
        <location evidence="1">Chloroplast</location>
    </subcellularLocation>
</comment>
<dbReference type="InterPro" id="IPR036770">
    <property type="entry name" value="Ankyrin_rpt-contain_sf"/>
</dbReference>
<evidence type="ECO:0000256" key="1">
    <source>
        <dbReference type="ARBA" id="ARBA00004229"/>
    </source>
</evidence>
<keyword evidence="10" id="KW-1185">Reference proteome</keyword>
<proteinExistence type="inferred from homology"/>
<comment type="similarity">
    <text evidence="2">Belongs to the fucoxanthin chlorophyll protein family.</text>
</comment>
<dbReference type="GO" id="GO:0030076">
    <property type="term" value="C:light-harvesting complex"/>
    <property type="evidence" value="ECO:0007669"/>
    <property type="project" value="UniProtKB-KW"/>
</dbReference>
<keyword evidence="5" id="KW-0677">Repeat</keyword>
<dbReference type="Gene3D" id="1.10.3460.10">
    <property type="entry name" value="Chlorophyll a/b binding protein domain"/>
    <property type="match status" value="1"/>
</dbReference>
<keyword evidence="6 8" id="KW-0040">ANK repeat</keyword>
<dbReference type="PANTHER" id="PTHR24198:SF165">
    <property type="entry name" value="ANKYRIN REPEAT-CONTAINING PROTEIN-RELATED"/>
    <property type="match status" value="1"/>
</dbReference>
<dbReference type="SUPFAM" id="SSF48403">
    <property type="entry name" value="Ankyrin repeat"/>
    <property type="match status" value="1"/>
</dbReference>
<dbReference type="AlphaFoldDB" id="K0R8Z7"/>
<evidence type="ECO:0000256" key="6">
    <source>
        <dbReference type="ARBA" id="ARBA00023043"/>
    </source>
</evidence>
<sequence>MTDVSALKEAEDVDVDISSRVLRAELDSLLERFRDDTVIDGMSVDLYSLAAYRRAVLRTHDESLRLPIHLACDKNATLPVLHSLLDADVNKRAILIPDRWGDLPLHTACSRHQTDVVRLLVDSDSSANTLLTASSNGSLPIHAAVRFGAPAIVIKLLLDCKESKQTLYLREGYGQTPLHAACRVGAEPNVVRLLLLYDEEQKTVMLGDNVGRLPLHLAILHCRVNQLQIVKLLLQTMIVHRMTLRGLEQWKTDMNQILDSLRVHERDFTTRDKLDMVCDTLRDFMERVHALELAVWRASCLQFGKYKTMKEAIEHEARQANGLGTLGYKRARRIQSGTDVIVRDVIPFLEDDPIDELLSALAHLRDVTKREPQPKQPGQVVCPLTGDQNSLPIYHEIRHRRLYCCIGVSFKPRGRPRQSLRVVRLKSDKKSAAFAPVSQKAQSTQLNAWIQDQVVGVTPPMGYFDPLGLSYGKDDATMMFYREAELKHGRVAMAACLGWYLDAAGVHPAFNSALSNDPLKAAVELPAVGWLQFVLGCGAIEWLGQQIKERPGYVPGDLLGASYWVDNSDEGWVDYQNKEINNGRLAMVAIMGIIYQDVSTGEYGDMMYRQLVQ</sequence>
<dbReference type="Pfam" id="PF00504">
    <property type="entry name" value="Chloroa_b-bind"/>
    <property type="match status" value="1"/>
</dbReference>
<dbReference type="InterPro" id="IPR022796">
    <property type="entry name" value="Chloroa_b-bind"/>
</dbReference>
<dbReference type="eggNOG" id="KOG0504">
    <property type="taxonomic scope" value="Eukaryota"/>
</dbReference>
<accession>K0R8Z7</accession>
<dbReference type="InterPro" id="IPR002110">
    <property type="entry name" value="Ankyrin_rpt"/>
</dbReference>
<evidence type="ECO:0000313" key="9">
    <source>
        <dbReference type="EMBL" id="EJK50038.1"/>
    </source>
</evidence>
<evidence type="ECO:0000256" key="7">
    <source>
        <dbReference type="ARBA" id="ARBA00023243"/>
    </source>
</evidence>
<dbReference type="PROSITE" id="PS50088">
    <property type="entry name" value="ANK_REPEAT"/>
    <property type="match status" value="2"/>
</dbReference>
<dbReference type="Gene3D" id="1.25.40.20">
    <property type="entry name" value="Ankyrin repeat-containing domain"/>
    <property type="match status" value="1"/>
</dbReference>
<reference evidence="9 10" key="1">
    <citation type="journal article" date="2012" name="Genome Biol.">
        <title>Genome and low-iron response of an oceanic diatom adapted to chronic iron limitation.</title>
        <authorList>
            <person name="Lommer M."/>
            <person name="Specht M."/>
            <person name="Roy A.S."/>
            <person name="Kraemer L."/>
            <person name="Andreson R."/>
            <person name="Gutowska M.A."/>
            <person name="Wolf J."/>
            <person name="Bergner S.V."/>
            <person name="Schilhabel M.B."/>
            <person name="Klostermeier U.C."/>
            <person name="Beiko R.G."/>
            <person name="Rosenstiel P."/>
            <person name="Hippler M."/>
            <person name="Laroche J."/>
        </authorList>
    </citation>
    <scope>NUCLEOTIDE SEQUENCE [LARGE SCALE GENOMIC DNA]</scope>
    <source>
        <strain evidence="9 10">CCMP1005</strain>
    </source>
</reference>
<gene>
    <name evidence="9" type="ORF">THAOC_31030</name>
</gene>
<dbReference type="PROSITE" id="PS50297">
    <property type="entry name" value="ANK_REP_REGION"/>
    <property type="match status" value="1"/>
</dbReference>